<dbReference type="OrthoDB" id="1846722at2"/>
<evidence type="ECO:0000259" key="1">
    <source>
        <dbReference type="Pfam" id="PF21194"/>
    </source>
</evidence>
<dbReference type="Proteomes" id="UP000005435">
    <property type="component" value="Chromosome"/>
</dbReference>
<dbReference type="InterPro" id="IPR049086">
    <property type="entry name" value="TadZ-like_ARD"/>
</dbReference>
<dbReference type="EMBL" id="CP003065">
    <property type="protein sequence ID" value="AEV67149.1"/>
    <property type="molecule type" value="Genomic_DNA"/>
</dbReference>
<reference evidence="2 3" key="2">
    <citation type="journal article" date="2012" name="Stand. Genomic Sci.">
        <title>Complete Genome Sequence of Clostridium clariflavum DSM 19732.</title>
        <authorList>
            <person name="Izquierdo J.A."/>
            <person name="Goodwin L."/>
            <person name="Davenport K.W."/>
            <person name="Teshima H."/>
            <person name="Bruce D."/>
            <person name="Detter C."/>
            <person name="Tapia R."/>
            <person name="Han S."/>
            <person name="Land M."/>
            <person name="Hauser L."/>
            <person name="Jeffries C.D."/>
            <person name="Han J."/>
            <person name="Pitluck S."/>
            <person name="Nolan M."/>
            <person name="Chen A."/>
            <person name="Huntemann M."/>
            <person name="Mavromatis K."/>
            <person name="Mikhailova N."/>
            <person name="Liolios K."/>
            <person name="Woyke T."/>
            <person name="Lynd L.R."/>
        </authorList>
    </citation>
    <scope>NUCLEOTIDE SEQUENCE [LARGE SCALE GENOMIC DNA]</scope>
    <source>
        <strain evidence="3">DSM 19732 / NBRC 101661 / EBR45</strain>
    </source>
</reference>
<proteinExistence type="predicted"/>
<name>G8LS88_ACECE</name>
<dbReference type="InterPro" id="IPR027417">
    <property type="entry name" value="P-loop_NTPase"/>
</dbReference>
<keyword evidence="3" id="KW-1185">Reference proteome</keyword>
<dbReference type="KEGG" id="ccl:Clocl_0420"/>
<dbReference type="InterPro" id="IPR050625">
    <property type="entry name" value="ParA/MinD_ATPase"/>
</dbReference>
<dbReference type="GO" id="GO:0016887">
    <property type="term" value="F:ATP hydrolysis activity"/>
    <property type="evidence" value="ECO:0007669"/>
    <property type="project" value="TreeGrafter"/>
</dbReference>
<dbReference type="RefSeq" id="WP_014253781.1">
    <property type="nucleotide sequence ID" value="NC_016627.1"/>
</dbReference>
<dbReference type="GO" id="GO:0005524">
    <property type="term" value="F:ATP binding"/>
    <property type="evidence" value="ECO:0007669"/>
    <property type="project" value="TreeGrafter"/>
</dbReference>
<organism evidence="2 3">
    <name type="scientific">Acetivibrio clariflavus (strain DSM 19732 / NBRC 101661 / EBR45)</name>
    <name type="common">Clostridium clariflavum</name>
    <dbReference type="NCBI Taxonomy" id="720554"/>
    <lineage>
        <taxon>Bacteria</taxon>
        <taxon>Bacillati</taxon>
        <taxon>Bacillota</taxon>
        <taxon>Clostridia</taxon>
        <taxon>Eubacteriales</taxon>
        <taxon>Oscillospiraceae</taxon>
        <taxon>Acetivibrio</taxon>
    </lineage>
</organism>
<accession>G8LS88</accession>
<dbReference type="PANTHER" id="PTHR43384">
    <property type="entry name" value="SEPTUM SITE-DETERMINING PROTEIN MIND HOMOLOG, CHLOROPLASTIC-RELATED"/>
    <property type="match status" value="1"/>
</dbReference>
<gene>
    <name evidence="2" type="ordered locus">Clocl_0420</name>
</gene>
<dbReference type="Gene3D" id="3.40.50.300">
    <property type="entry name" value="P-loop containing nucleotide triphosphate hydrolases"/>
    <property type="match status" value="1"/>
</dbReference>
<dbReference type="SUPFAM" id="SSF52540">
    <property type="entry name" value="P-loop containing nucleoside triphosphate hydrolases"/>
    <property type="match status" value="1"/>
</dbReference>
<dbReference type="HOGENOM" id="CLU_060728_0_0_9"/>
<dbReference type="GO" id="GO:0009898">
    <property type="term" value="C:cytoplasmic side of plasma membrane"/>
    <property type="evidence" value="ECO:0007669"/>
    <property type="project" value="TreeGrafter"/>
</dbReference>
<dbReference type="eggNOG" id="COG1192">
    <property type="taxonomic scope" value="Bacteria"/>
</dbReference>
<reference evidence="3" key="1">
    <citation type="submission" date="2011-12" db="EMBL/GenBank/DDBJ databases">
        <title>Complete sequence of Clostridium clariflavum DSM 19732.</title>
        <authorList>
            <consortium name="US DOE Joint Genome Institute"/>
            <person name="Lucas S."/>
            <person name="Han J."/>
            <person name="Lapidus A."/>
            <person name="Cheng J.-F."/>
            <person name="Goodwin L."/>
            <person name="Pitluck S."/>
            <person name="Peters L."/>
            <person name="Teshima H."/>
            <person name="Detter J.C."/>
            <person name="Han C."/>
            <person name="Tapia R."/>
            <person name="Land M."/>
            <person name="Hauser L."/>
            <person name="Kyrpides N."/>
            <person name="Ivanova N."/>
            <person name="Pagani I."/>
            <person name="Kitzmiller T."/>
            <person name="Lynd L."/>
            <person name="Izquierdo J."/>
            <person name="Woyke T."/>
        </authorList>
    </citation>
    <scope>NUCLEOTIDE SEQUENCE [LARGE SCALE GENOMIC DNA]</scope>
    <source>
        <strain evidence="3">DSM 19732 / NBRC 101661 / EBR45</strain>
    </source>
</reference>
<dbReference type="STRING" id="720554.Clocl_0420"/>
<evidence type="ECO:0000313" key="2">
    <source>
        <dbReference type="EMBL" id="AEV67149.1"/>
    </source>
</evidence>
<sequence>MKIKLAILDENPIFLERISTALGNRYADKLEIYSFTDLDVALGKLEECKINVFICSDSFEINVNRLPKRCGFAYFVESPGIESVRGQSAICKFQKGELIYKEVLSIYAEKVSNFAEFKLDSNSGTAVITFTSASGGVGCSTIAAACAIAFAKQGFKTLYLNMEQCGDSNCVFSAPGQFDFSDVIYALKSKKSNLNLKLESTVKQDPSGVFFYDPCKVALDMAEINSDEIRSLLNNLTLSDTYQYIIIDTNFRIDKSFVEYLKLSTKVIFVCDGLEVSNIKLRRAYDALAIYEKQLEIPLLSKLSLIYNKFSNKMSCSSNIENLNVIGGVQRFENASYKQIVDKLSTLDLVKRIVG</sequence>
<protein>
    <submittedName>
        <fullName evidence="2">CobQ/CobB/MinD/ParA nucleotide binding domain-containing protein</fullName>
    </submittedName>
</protein>
<dbReference type="GO" id="GO:0005829">
    <property type="term" value="C:cytosol"/>
    <property type="evidence" value="ECO:0007669"/>
    <property type="project" value="TreeGrafter"/>
</dbReference>
<dbReference type="PANTHER" id="PTHR43384:SF13">
    <property type="entry name" value="SLR0110 PROTEIN"/>
    <property type="match status" value="1"/>
</dbReference>
<dbReference type="AlphaFoldDB" id="G8LS88"/>
<dbReference type="Gene3D" id="3.40.50.10850">
    <property type="entry name" value="Ntrc-like two-domain protein"/>
    <property type="match status" value="1"/>
</dbReference>
<dbReference type="Pfam" id="PF21194">
    <property type="entry name" value="TadZ-like_ARD"/>
    <property type="match status" value="1"/>
</dbReference>
<dbReference type="GO" id="GO:0051782">
    <property type="term" value="P:negative regulation of cell division"/>
    <property type="evidence" value="ECO:0007669"/>
    <property type="project" value="TreeGrafter"/>
</dbReference>
<feature type="domain" description="TadZ-like receiver" evidence="1">
    <location>
        <begin position="1"/>
        <end position="108"/>
    </location>
</feature>
<evidence type="ECO:0000313" key="3">
    <source>
        <dbReference type="Proteomes" id="UP000005435"/>
    </source>
</evidence>